<evidence type="ECO:0000313" key="3">
    <source>
        <dbReference type="EMBL" id="AHF17763.1"/>
    </source>
</evidence>
<keyword evidence="1" id="KW-0812">Transmembrane</keyword>
<accession>W0F7I4</accession>
<dbReference type="RefSeq" id="WP_008586419.1">
    <property type="nucleotide sequence ID" value="NZ_CP007035.1"/>
</dbReference>
<keyword evidence="1" id="KW-1133">Transmembrane helix</keyword>
<feature type="signal peptide" evidence="2">
    <location>
        <begin position="1"/>
        <end position="20"/>
    </location>
</feature>
<keyword evidence="2" id="KW-0732">Signal</keyword>
<reference evidence="3 4" key="1">
    <citation type="submission" date="2013-12" db="EMBL/GenBank/DDBJ databases">
        <authorList>
            <consortium name="DOE Joint Genome Institute"/>
            <person name="Eisen J."/>
            <person name="Huntemann M."/>
            <person name="Han J."/>
            <person name="Chen A."/>
            <person name="Kyrpides N."/>
            <person name="Mavromatis K."/>
            <person name="Markowitz V."/>
            <person name="Palaniappan K."/>
            <person name="Ivanova N."/>
            <person name="Schaumberg A."/>
            <person name="Pati A."/>
            <person name="Liolios K."/>
            <person name="Nordberg H.P."/>
            <person name="Cantor M.N."/>
            <person name="Hua S.X."/>
            <person name="Woyke T."/>
        </authorList>
    </citation>
    <scope>NUCLEOTIDE SEQUENCE [LARGE SCALE GENOMIC DNA]</scope>
    <source>
        <strain evidence="4">DSM 19437</strain>
    </source>
</reference>
<proteinExistence type="predicted"/>
<dbReference type="EMBL" id="CP007035">
    <property type="protein sequence ID" value="AHF17763.1"/>
    <property type="molecule type" value="Genomic_DNA"/>
</dbReference>
<dbReference type="HOGENOM" id="CLU_1633631_0_0_10"/>
<protein>
    <submittedName>
        <fullName evidence="3">Uncharacterized protein</fullName>
    </submittedName>
</protein>
<feature type="transmembrane region" description="Helical" evidence="1">
    <location>
        <begin position="70"/>
        <end position="92"/>
    </location>
</feature>
<dbReference type="AlphaFoldDB" id="W0F7I4"/>
<feature type="chain" id="PRO_5004788093" evidence="2">
    <location>
        <begin position="21"/>
        <end position="162"/>
    </location>
</feature>
<name>W0F7I4_9BACT</name>
<keyword evidence="1" id="KW-0472">Membrane</keyword>
<feature type="transmembrane region" description="Helical" evidence="1">
    <location>
        <begin position="112"/>
        <end position="136"/>
    </location>
</feature>
<evidence type="ECO:0000256" key="2">
    <source>
        <dbReference type="SAM" id="SignalP"/>
    </source>
</evidence>
<keyword evidence="4" id="KW-1185">Reference proteome</keyword>
<evidence type="ECO:0000313" key="4">
    <source>
        <dbReference type="Proteomes" id="UP000003586"/>
    </source>
</evidence>
<dbReference type="KEGG" id="nso:NIASO_13825"/>
<sequence>MKKLLLLLAITSGIFNGIYAQNEPPAFVKISSKFLVTDAPAKSIFAVATQPAFKWKGGKSPEHYQKLKRAGIILTGVGVASIAGGIALAVTGSNENPVMGTNSDYTPGDRKIIAGVLGITGGLTALGGGITMWAIGNNRLKKYADKVQINAGARSAAVVYRF</sequence>
<dbReference type="OrthoDB" id="9860634at2"/>
<gene>
    <name evidence="3" type="ORF">NIASO_13825</name>
</gene>
<dbReference type="Proteomes" id="UP000003586">
    <property type="component" value="Chromosome"/>
</dbReference>
<organism evidence="3 4">
    <name type="scientific">Niabella soli DSM 19437</name>
    <dbReference type="NCBI Taxonomy" id="929713"/>
    <lineage>
        <taxon>Bacteria</taxon>
        <taxon>Pseudomonadati</taxon>
        <taxon>Bacteroidota</taxon>
        <taxon>Chitinophagia</taxon>
        <taxon>Chitinophagales</taxon>
        <taxon>Chitinophagaceae</taxon>
        <taxon>Niabella</taxon>
    </lineage>
</organism>
<evidence type="ECO:0000256" key="1">
    <source>
        <dbReference type="SAM" id="Phobius"/>
    </source>
</evidence>